<dbReference type="InterPro" id="IPR016024">
    <property type="entry name" value="ARM-type_fold"/>
</dbReference>
<keyword evidence="4" id="KW-1185">Reference proteome</keyword>
<protein>
    <submittedName>
        <fullName evidence="3">Uncharacterized protein</fullName>
    </submittedName>
</protein>
<feature type="compositionally biased region" description="Polar residues" evidence="1">
    <location>
        <begin position="24"/>
        <end position="36"/>
    </location>
</feature>
<reference evidence="3" key="1">
    <citation type="submission" date="2016-12" db="EMBL/GenBank/DDBJ databases">
        <title>The genomes of Aspergillus section Nigri reveals drivers in fungal speciation.</title>
        <authorList>
            <consortium name="DOE Joint Genome Institute"/>
            <person name="Vesth T.C."/>
            <person name="Nybo J."/>
            <person name="Theobald S."/>
            <person name="Brandl J."/>
            <person name="Frisvad J.C."/>
            <person name="Nielsen K.F."/>
            <person name="Lyhne E.K."/>
            <person name="Kogle M.E."/>
            <person name="Kuo A."/>
            <person name="Riley R."/>
            <person name="Clum A."/>
            <person name="Nolan M."/>
            <person name="Lipzen A."/>
            <person name="Salamov A."/>
            <person name="Henrissat B."/>
            <person name="Wiebenga A."/>
            <person name="De vries R.P."/>
            <person name="Grigoriev I.V."/>
            <person name="Mortensen U.H."/>
            <person name="Andersen M.R."/>
            <person name="Baker S.E."/>
        </authorList>
    </citation>
    <scope>NUCLEOTIDE SEQUENCE</scope>
    <source>
        <strain evidence="3">IBT 28561</strain>
    </source>
</reference>
<sequence length="692" mass="73503">MIPRTYLPFLLLTGWPVAAGPAVSTASPSPAEQHQTTAHDAHGPNPMHDALTGLPNIGPPTTSSSTESDESEKTAIPTTSEAQSIDSSPSAAPTSASETTDGLDKLLGGGSKTTDGGDAPPSHTSTSDSDSKLLPEGSTGDPLKDISSFLDGVKGLLSPKLLPDLEGLVHDAAHLLKAPTADDTKTLLGSAFQLLNPHSVGKITSAVHTAQDIITPEAIDELKKVHLAEAFDDIGVLYSKSKALLGNAKGLVSEHVIKDVTDIIDAVKQLLTGGSTEDIQDILDKVEGLLPKEVTDSLRTVVSNAGPLVNKIKPFITNAEDYLSHVDWDRLHDVAKNGETLIAGIATVLTPEHIHAIEDAIEKAKPYFGKVADYLSHADWSRLGPLAKSGEELISALASVVTPENIKKLEGAADSVKPYFDKVMDYLSHANWDHLGHVGSSVIDLIDAIASVATPENIKKVGGQVDKLEPYAEKVFNYLSNANWDRLGELGNSVEDLIGTIASVVTPENIKKLEGAFNDTKDYFTPERKDKLHNLATSVWSNITPEGINRAGNLLGKANDALTPDLFNRTENVFDKLRTMYDSLAPGITPSTFDRLGGLLDTVTGLLTPHFANETSSLIGTASGVLTPQLVDKVDGLWHHAEKSFTPDVRNQTVNVLGSAAHLTRLPIQILPNIASFIQNLCGALSSNVGPL</sequence>
<gene>
    <name evidence="3" type="ORF">P168DRAFT_283485</name>
</gene>
<dbReference type="RefSeq" id="XP_024691325.1">
    <property type="nucleotide sequence ID" value="XM_024836056.1"/>
</dbReference>
<organism evidence="3 4">
    <name type="scientific">Aspergillus campestris (strain IBT 28561)</name>
    <dbReference type="NCBI Taxonomy" id="1392248"/>
    <lineage>
        <taxon>Eukaryota</taxon>
        <taxon>Fungi</taxon>
        <taxon>Dikarya</taxon>
        <taxon>Ascomycota</taxon>
        <taxon>Pezizomycotina</taxon>
        <taxon>Eurotiomycetes</taxon>
        <taxon>Eurotiomycetidae</taxon>
        <taxon>Eurotiales</taxon>
        <taxon>Aspergillaceae</taxon>
        <taxon>Aspergillus</taxon>
        <taxon>Aspergillus subgen. Circumdati</taxon>
    </lineage>
</organism>
<comment type="caution">
    <text evidence="3">The sequence shown here is derived from an EMBL/GenBank/DDBJ whole genome shotgun (WGS) entry which is preliminary data.</text>
</comment>
<proteinExistence type="predicted"/>
<accession>A0A2I1CYP2</accession>
<dbReference type="GeneID" id="36543580"/>
<dbReference type="OrthoDB" id="6090458at2759"/>
<name>A0A2I1CYP2_ASPC2</name>
<evidence type="ECO:0000313" key="3">
    <source>
        <dbReference type="EMBL" id="PKY02731.1"/>
    </source>
</evidence>
<evidence type="ECO:0000256" key="1">
    <source>
        <dbReference type="SAM" id="MobiDB-lite"/>
    </source>
</evidence>
<dbReference type="SUPFAM" id="SSF48371">
    <property type="entry name" value="ARM repeat"/>
    <property type="match status" value="1"/>
</dbReference>
<feature type="signal peptide" evidence="2">
    <location>
        <begin position="1"/>
        <end position="19"/>
    </location>
</feature>
<dbReference type="VEuPathDB" id="FungiDB:P168DRAFT_283485"/>
<dbReference type="AlphaFoldDB" id="A0A2I1CYP2"/>
<feature type="compositionally biased region" description="Polar residues" evidence="1">
    <location>
        <begin position="76"/>
        <end position="86"/>
    </location>
</feature>
<dbReference type="EMBL" id="MSFM01000009">
    <property type="protein sequence ID" value="PKY02731.1"/>
    <property type="molecule type" value="Genomic_DNA"/>
</dbReference>
<feature type="chain" id="PRO_5014180919" evidence="2">
    <location>
        <begin position="20"/>
        <end position="692"/>
    </location>
</feature>
<feature type="compositionally biased region" description="Low complexity" evidence="1">
    <location>
        <begin position="87"/>
        <end position="100"/>
    </location>
</feature>
<evidence type="ECO:0000313" key="4">
    <source>
        <dbReference type="Proteomes" id="UP000234254"/>
    </source>
</evidence>
<dbReference type="Proteomes" id="UP000234254">
    <property type="component" value="Unassembled WGS sequence"/>
</dbReference>
<feature type="region of interest" description="Disordered" evidence="1">
    <location>
        <begin position="21"/>
        <end position="141"/>
    </location>
</feature>
<keyword evidence="2" id="KW-0732">Signal</keyword>
<evidence type="ECO:0000256" key="2">
    <source>
        <dbReference type="SAM" id="SignalP"/>
    </source>
</evidence>